<sequence length="294" mass="33158">MKRNLPNQGVNETVPTAAWHRNAASLMVPPDRRPNNWRNATRGYLNTQVKYSGVSKRRYKKQLLREGGATKAQIHPAEVNSSPGPSSGGAPTVVLKRARSGNNIPSTIDTRQSKRPKINDQGSYVQTTKRLALILESFSNKQLGAADFGLIRKMIRGPSETALHGCTRERTRQRYTAVRESERDSATRLYARVNETALYGCTQERARQHYTAVRESKRDSATRLYARVNETALYGCTQERARQHYTAVRESKRDTMQEHTRLSEVRVTKEAPPIHEKVEALGYVLALALNRLSS</sequence>
<evidence type="ECO:0000313" key="2">
    <source>
        <dbReference type="EMBL" id="EFN71471.1"/>
    </source>
</evidence>
<gene>
    <name evidence="2" type="ORF">EAG_11899</name>
</gene>
<dbReference type="Proteomes" id="UP000000311">
    <property type="component" value="Unassembled WGS sequence"/>
</dbReference>
<dbReference type="AlphaFoldDB" id="E2A515"/>
<name>E2A515_CAMFO</name>
<feature type="compositionally biased region" description="Polar residues" evidence="1">
    <location>
        <begin position="100"/>
        <end position="110"/>
    </location>
</feature>
<feature type="region of interest" description="Disordered" evidence="1">
    <location>
        <begin position="67"/>
        <end position="122"/>
    </location>
</feature>
<keyword evidence="3" id="KW-1185">Reference proteome</keyword>
<evidence type="ECO:0000256" key="1">
    <source>
        <dbReference type="SAM" id="MobiDB-lite"/>
    </source>
</evidence>
<dbReference type="InParanoid" id="E2A515"/>
<organism evidence="3">
    <name type="scientific">Camponotus floridanus</name>
    <name type="common">Florida carpenter ant</name>
    <dbReference type="NCBI Taxonomy" id="104421"/>
    <lineage>
        <taxon>Eukaryota</taxon>
        <taxon>Metazoa</taxon>
        <taxon>Ecdysozoa</taxon>
        <taxon>Arthropoda</taxon>
        <taxon>Hexapoda</taxon>
        <taxon>Insecta</taxon>
        <taxon>Pterygota</taxon>
        <taxon>Neoptera</taxon>
        <taxon>Endopterygota</taxon>
        <taxon>Hymenoptera</taxon>
        <taxon>Apocrita</taxon>
        <taxon>Aculeata</taxon>
        <taxon>Formicoidea</taxon>
        <taxon>Formicidae</taxon>
        <taxon>Formicinae</taxon>
        <taxon>Camponotus</taxon>
    </lineage>
</organism>
<dbReference type="EMBL" id="GL436788">
    <property type="protein sequence ID" value="EFN71471.1"/>
    <property type="molecule type" value="Genomic_DNA"/>
</dbReference>
<accession>E2A515</accession>
<proteinExistence type="predicted"/>
<feature type="compositionally biased region" description="Low complexity" evidence="1">
    <location>
        <begin position="81"/>
        <end position="91"/>
    </location>
</feature>
<protein>
    <submittedName>
        <fullName evidence="2">Uncharacterized protein</fullName>
    </submittedName>
</protein>
<evidence type="ECO:0000313" key="3">
    <source>
        <dbReference type="Proteomes" id="UP000000311"/>
    </source>
</evidence>
<reference evidence="2 3" key="1">
    <citation type="journal article" date="2010" name="Science">
        <title>Genomic comparison of the ants Camponotus floridanus and Harpegnathos saltator.</title>
        <authorList>
            <person name="Bonasio R."/>
            <person name="Zhang G."/>
            <person name="Ye C."/>
            <person name="Mutti N.S."/>
            <person name="Fang X."/>
            <person name="Qin N."/>
            <person name="Donahue G."/>
            <person name="Yang P."/>
            <person name="Li Q."/>
            <person name="Li C."/>
            <person name="Zhang P."/>
            <person name="Huang Z."/>
            <person name="Berger S.L."/>
            <person name="Reinberg D."/>
            <person name="Wang J."/>
            <person name="Liebig J."/>
        </authorList>
    </citation>
    <scope>NUCLEOTIDE SEQUENCE [LARGE SCALE GENOMIC DNA]</scope>
    <source>
        <strain evidence="3">C129</strain>
    </source>
</reference>